<name>A0ABT1ABM1_9PSEU</name>
<organism evidence="2 3">
    <name type="scientific">Pseudonocardia humida</name>
    <dbReference type="NCBI Taxonomy" id="2800819"/>
    <lineage>
        <taxon>Bacteria</taxon>
        <taxon>Bacillati</taxon>
        <taxon>Actinomycetota</taxon>
        <taxon>Actinomycetes</taxon>
        <taxon>Pseudonocardiales</taxon>
        <taxon>Pseudonocardiaceae</taxon>
        <taxon>Pseudonocardia</taxon>
    </lineage>
</organism>
<comment type="caution">
    <text evidence="2">The sequence shown here is derived from an EMBL/GenBank/DDBJ whole genome shotgun (WGS) entry which is preliminary data.</text>
</comment>
<dbReference type="Gene3D" id="3.40.50.300">
    <property type="entry name" value="P-loop containing nucleotide triphosphate hydrolases"/>
    <property type="match status" value="1"/>
</dbReference>
<dbReference type="PANTHER" id="PTHR35894">
    <property type="entry name" value="GENERAL SECRETION PATHWAY PROTEIN A-RELATED"/>
    <property type="match status" value="1"/>
</dbReference>
<dbReference type="InterPro" id="IPR003593">
    <property type="entry name" value="AAA+_ATPase"/>
</dbReference>
<feature type="domain" description="AAA+ ATPase" evidence="1">
    <location>
        <begin position="44"/>
        <end position="305"/>
    </location>
</feature>
<protein>
    <recommendedName>
        <fullName evidence="1">AAA+ ATPase domain-containing protein</fullName>
    </recommendedName>
</protein>
<dbReference type="InterPro" id="IPR052026">
    <property type="entry name" value="ExeA_AAA_ATPase_DNA-bind"/>
</dbReference>
<evidence type="ECO:0000313" key="2">
    <source>
        <dbReference type="EMBL" id="MCO1660427.1"/>
    </source>
</evidence>
<gene>
    <name evidence="2" type="ORF">KDL28_35750</name>
</gene>
<dbReference type="EMBL" id="JAGSOV010000083">
    <property type="protein sequence ID" value="MCO1660427.1"/>
    <property type="molecule type" value="Genomic_DNA"/>
</dbReference>
<dbReference type="SUPFAM" id="SSF52540">
    <property type="entry name" value="P-loop containing nucleoside triphosphate hydrolases"/>
    <property type="match status" value="2"/>
</dbReference>
<evidence type="ECO:0000313" key="3">
    <source>
        <dbReference type="Proteomes" id="UP001165283"/>
    </source>
</evidence>
<evidence type="ECO:0000259" key="1">
    <source>
        <dbReference type="SMART" id="SM00382"/>
    </source>
</evidence>
<keyword evidence="3" id="KW-1185">Reference proteome</keyword>
<dbReference type="InterPro" id="IPR027417">
    <property type="entry name" value="P-loop_NTPase"/>
</dbReference>
<proteinExistence type="predicted"/>
<sequence length="733" mass="79372">MDDQSESAAPVGPLTIDTPAVRTARQLLDDHLRARPVSAGALVPGSVIGISGPPGSGKSHLARLLVRQTHDFGPGGSGIPARAVHLNVAGMDADQLHAAFVGALPRSEVLACVRGYHADLVSGAITDERVAARTNELLRTPDQTAADRDAHLTELGLSPAVLLERLSTVLVEVVGDSDYAAALVLLLRDGLDTAAWAWLRGEPPAGVLRERGLTAPAPGGLDALGVFARLYGRQGARLVLVLDDVDQLDFDQGHDRQVRALRRALEQLRVAGTLVYLTGSAEALDELEIGPYRRTGTRIELTGFDGEAAARFLRARSGSDTLSPFSIDAVERIVDLTDGNPRMLGDFTDRLRREAAQTGGEVTEDRVLDDARSWFAVADRSRVVATIRRVLENHLWDFRVDYAASLDDGGRLDFWIPVPSPDHAGVGILIADAVVSPADVQRLVATAETLDRHSVRAQVQVVVTGAASAVHVARIRQEFGRAPLSFAAETFDDDLAAAVKAMLHAFDDADDADPIAGLRDWIDRVDRQQTRTLDLIDRVAAGVDSLRGQQAALVPPGWTGEPRRPGRTDDPLPQPVRTVFTRAIDEIVALGTPEGTGRGLFRSDDRGEEVLAGLRRIGRVDHLAMRALGTVSMVLAVVQEFRSAVREWARTVDREWMLVPASPGRRELDRLCARYEEAVDVLPLLELHNLPRPSRRGGSGRIRPARVEIDAANRQIRELGREVRAAAERSPIT</sequence>
<dbReference type="PANTHER" id="PTHR35894:SF1">
    <property type="entry name" value="PHOSPHORIBULOKINASE _ URIDINE KINASE FAMILY"/>
    <property type="match status" value="1"/>
</dbReference>
<accession>A0ABT1ABM1</accession>
<dbReference type="SMART" id="SM00382">
    <property type="entry name" value="AAA"/>
    <property type="match status" value="1"/>
</dbReference>
<dbReference type="Proteomes" id="UP001165283">
    <property type="component" value="Unassembled WGS sequence"/>
</dbReference>
<reference evidence="2" key="1">
    <citation type="submission" date="2021-04" db="EMBL/GenBank/DDBJ databases">
        <title>Pseudonocardia sp. nov., isolated from sandy soil of mangrove forest.</title>
        <authorList>
            <person name="Zan Z."/>
            <person name="Huang R."/>
            <person name="Liu W."/>
        </authorList>
    </citation>
    <scope>NUCLEOTIDE SEQUENCE</scope>
    <source>
        <strain evidence="2">S2-4</strain>
    </source>
</reference>